<evidence type="ECO:0000259" key="2">
    <source>
        <dbReference type="Pfam" id="PF08327"/>
    </source>
</evidence>
<dbReference type="InterPro" id="IPR013538">
    <property type="entry name" value="ASHA1/2-like_C"/>
</dbReference>
<name>A0A285CV85_9BACI</name>
<dbReference type="Gene3D" id="3.30.530.20">
    <property type="match status" value="2"/>
</dbReference>
<reference evidence="3 4" key="1">
    <citation type="submission" date="2017-08" db="EMBL/GenBank/DDBJ databases">
        <authorList>
            <person name="de Groot N.N."/>
        </authorList>
    </citation>
    <scope>NUCLEOTIDE SEQUENCE [LARGE SCALE GENOMIC DNA]</scope>
    <source>
        <strain evidence="3 4">JC228</strain>
    </source>
</reference>
<evidence type="ECO:0000256" key="1">
    <source>
        <dbReference type="ARBA" id="ARBA00006817"/>
    </source>
</evidence>
<dbReference type="Pfam" id="PF08327">
    <property type="entry name" value="AHSA1"/>
    <property type="match status" value="2"/>
</dbReference>
<accession>A0A285CV85</accession>
<comment type="similarity">
    <text evidence="1">Belongs to the AHA1 family.</text>
</comment>
<dbReference type="SUPFAM" id="SSF55961">
    <property type="entry name" value="Bet v1-like"/>
    <property type="match status" value="2"/>
</dbReference>
<dbReference type="InterPro" id="IPR023393">
    <property type="entry name" value="START-like_dom_sf"/>
</dbReference>
<dbReference type="EMBL" id="OAOP01000004">
    <property type="protein sequence ID" value="SNX70936.1"/>
    <property type="molecule type" value="Genomic_DNA"/>
</dbReference>
<keyword evidence="4" id="KW-1185">Reference proteome</keyword>
<dbReference type="AlphaFoldDB" id="A0A285CV85"/>
<gene>
    <name evidence="3" type="ORF">SAMN05877753_104441</name>
</gene>
<proteinExistence type="inferred from homology"/>
<sequence>MAEAKLKNDTKTSVEGRELIVTRIFHAPRELVFKAWTDPEHVPQWWGPSGFTITTKEIEIKPGGVWHYVMHGPDGTDYDNKITFREIESPERLVYSHGDSKEEHFQVTVTFADQGTKTELTMKMRFNSAEELERTVKEFGAIEGAQSTLGRLENQLPKITYTRAEHTDLIVERIFDAPKSLVFEAFSKAEHLERWFGVEGWTLPVCNIDFRPGGVWHYCMQSPDGKIKSWGKAVYQEIVEPEQIVYVDYFSDEEGNIAEEMPAAQITMTFEEQEGKTLLLSRTRYDSPENLKKVIDMGVIAGITQTWNRLAQFLGELK</sequence>
<evidence type="ECO:0000313" key="4">
    <source>
        <dbReference type="Proteomes" id="UP000219546"/>
    </source>
</evidence>
<dbReference type="PANTHER" id="PTHR36929">
    <property type="entry name" value="ATTACHMENT SUBUNIT, PUTATIVE-RELATED"/>
    <property type="match status" value="1"/>
</dbReference>
<evidence type="ECO:0000313" key="3">
    <source>
        <dbReference type="EMBL" id="SNX70936.1"/>
    </source>
</evidence>
<protein>
    <submittedName>
        <fullName evidence="3">Uncharacterized protein YndB with AHSA1/START domain</fullName>
    </submittedName>
</protein>
<dbReference type="Proteomes" id="UP000219546">
    <property type="component" value="Unassembled WGS sequence"/>
</dbReference>
<feature type="domain" description="Activator of Hsp90 ATPase homologue 1/2-like C-terminal" evidence="2">
    <location>
        <begin position="176"/>
        <end position="314"/>
    </location>
</feature>
<dbReference type="CDD" id="cd08894">
    <property type="entry name" value="SRPBCC_CalC_Aha1-like_1"/>
    <property type="match status" value="1"/>
</dbReference>
<feature type="domain" description="Activator of Hsp90 ATPase homologue 1/2-like C-terminal" evidence="2">
    <location>
        <begin position="27"/>
        <end position="154"/>
    </location>
</feature>
<dbReference type="PANTHER" id="PTHR36929:SF5">
    <property type="entry name" value="BLR6751 PROTEIN"/>
    <property type="match status" value="1"/>
</dbReference>
<organism evidence="3 4">
    <name type="scientific">Bacillus oleivorans</name>
    <dbReference type="NCBI Taxonomy" id="1448271"/>
    <lineage>
        <taxon>Bacteria</taxon>
        <taxon>Bacillati</taxon>
        <taxon>Bacillota</taxon>
        <taxon>Bacilli</taxon>
        <taxon>Bacillales</taxon>
        <taxon>Bacillaceae</taxon>
        <taxon>Bacillus</taxon>
    </lineage>
</organism>